<keyword evidence="2" id="KW-1185">Reference proteome</keyword>
<evidence type="ECO:0000313" key="1">
    <source>
        <dbReference type="EMBL" id="KAI3767418.1"/>
    </source>
</evidence>
<reference evidence="2" key="1">
    <citation type="journal article" date="2022" name="Mol. Ecol. Resour.">
        <title>The genomes of chicory, endive, great burdock and yacon provide insights into Asteraceae palaeo-polyploidization history and plant inulin production.</title>
        <authorList>
            <person name="Fan W."/>
            <person name="Wang S."/>
            <person name="Wang H."/>
            <person name="Wang A."/>
            <person name="Jiang F."/>
            <person name="Liu H."/>
            <person name="Zhao H."/>
            <person name="Xu D."/>
            <person name="Zhang Y."/>
        </authorList>
    </citation>
    <scope>NUCLEOTIDE SEQUENCE [LARGE SCALE GENOMIC DNA]</scope>
    <source>
        <strain evidence="2">cv. Punajuju</strain>
    </source>
</reference>
<evidence type="ECO:0000313" key="2">
    <source>
        <dbReference type="Proteomes" id="UP001055811"/>
    </source>
</evidence>
<gene>
    <name evidence="1" type="ORF">L2E82_17523</name>
</gene>
<comment type="caution">
    <text evidence="1">The sequence shown here is derived from an EMBL/GenBank/DDBJ whole genome shotgun (WGS) entry which is preliminary data.</text>
</comment>
<proteinExistence type="predicted"/>
<dbReference type="Proteomes" id="UP001055811">
    <property type="component" value="Linkage Group LG03"/>
</dbReference>
<accession>A0ACB9F9F1</accession>
<sequence>MDSSDVGHIIAYKYTVATPCLINLINLPQNIVLDPDPSSTRPNTGLYTFEEGFLFIKQSIQELDLGFDCPAEVLNQRV</sequence>
<organism evidence="1 2">
    <name type="scientific">Cichorium intybus</name>
    <name type="common">Chicory</name>
    <dbReference type="NCBI Taxonomy" id="13427"/>
    <lineage>
        <taxon>Eukaryota</taxon>
        <taxon>Viridiplantae</taxon>
        <taxon>Streptophyta</taxon>
        <taxon>Embryophyta</taxon>
        <taxon>Tracheophyta</taxon>
        <taxon>Spermatophyta</taxon>
        <taxon>Magnoliopsida</taxon>
        <taxon>eudicotyledons</taxon>
        <taxon>Gunneridae</taxon>
        <taxon>Pentapetalae</taxon>
        <taxon>asterids</taxon>
        <taxon>campanulids</taxon>
        <taxon>Asterales</taxon>
        <taxon>Asteraceae</taxon>
        <taxon>Cichorioideae</taxon>
        <taxon>Cichorieae</taxon>
        <taxon>Cichoriinae</taxon>
        <taxon>Cichorium</taxon>
    </lineage>
</organism>
<name>A0ACB9F9F1_CICIN</name>
<reference evidence="1 2" key="2">
    <citation type="journal article" date="2022" name="Mol. Ecol. Resour.">
        <title>The genomes of chicory, endive, great burdock and yacon provide insights into Asteraceae paleo-polyploidization history and plant inulin production.</title>
        <authorList>
            <person name="Fan W."/>
            <person name="Wang S."/>
            <person name="Wang H."/>
            <person name="Wang A."/>
            <person name="Jiang F."/>
            <person name="Liu H."/>
            <person name="Zhao H."/>
            <person name="Xu D."/>
            <person name="Zhang Y."/>
        </authorList>
    </citation>
    <scope>NUCLEOTIDE SEQUENCE [LARGE SCALE GENOMIC DNA]</scope>
    <source>
        <strain evidence="2">cv. Punajuju</strain>
        <tissue evidence="1">Leaves</tissue>
    </source>
</reference>
<dbReference type="EMBL" id="CM042011">
    <property type="protein sequence ID" value="KAI3767418.1"/>
    <property type="molecule type" value="Genomic_DNA"/>
</dbReference>
<protein>
    <submittedName>
        <fullName evidence="1">Uncharacterized protein</fullName>
    </submittedName>
</protein>